<evidence type="ECO:0000313" key="2">
    <source>
        <dbReference type="Proteomes" id="UP000654345"/>
    </source>
</evidence>
<dbReference type="Proteomes" id="UP000654345">
    <property type="component" value="Unassembled WGS sequence"/>
</dbReference>
<accession>A0ABQ3UZA9</accession>
<dbReference type="EMBL" id="BNJG01000002">
    <property type="protein sequence ID" value="GHO58013.1"/>
    <property type="molecule type" value="Genomic_DNA"/>
</dbReference>
<evidence type="ECO:0000313" key="1">
    <source>
        <dbReference type="EMBL" id="GHO58013.1"/>
    </source>
</evidence>
<sequence>MLGENNDQALVSGQRVELRLNGQWVPGHITTDTTPASATNTRAQRQGLYSTFTEEDEDIVTEASEESFPASDPPAWSISRHTENEARSFHAAQGDYFIADTDGHIYGLCTGMLIRA</sequence>
<reference evidence="1 2" key="1">
    <citation type="journal article" date="2021" name="Int. J. Syst. Evol. Microbiol.">
        <title>Reticulibacter mediterranei gen. nov., sp. nov., within the new family Reticulibacteraceae fam. nov., and Ktedonospora formicarum gen. nov., sp. nov., Ktedonobacter robiniae sp. nov., Dictyobacter formicarum sp. nov. and Dictyobacter arantiisoli sp. nov., belonging to the class Ktedonobacteria.</title>
        <authorList>
            <person name="Yabe S."/>
            <person name="Zheng Y."/>
            <person name="Wang C.M."/>
            <person name="Sakai Y."/>
            <person name="Abe K."/>
            <person name="Yokota A."/>
            <person name="Donadio S."/>
            <person name="Cavaletti L."/>
            <person name="Monciardini P."/>
        </authorList>
    </citation>
    <scope>NUCLEOTIDE SEQUENCE [LARGE SCALE GENOMIC DNA]</scope>
    <source>
        <strain evidence="1 2">SOSP1-30</strain>
    </source>
</reference>
<name>A0ABQ3UZA9_9CHLR</name>
<dbReference type="RefSeq" id="WP_201374291.1">
    <property type="nucleotide sequence ID" value="NZ_BNJG01000002.1"/>
</dbReference>
<proteinExistence type="predicted"/>
<gene>
    <name evidence="1" type="ORF">KSB_64880</name>
</gene>
<organism evidence="1 2">
    <name type="scientific">Ktedonobacter robiniae</name>
    <dbReference type="NCBI Taxonomy" id="2778365"/>
    <lineage>
        <taxon>Bacteria</taxon>
        <taxon>Bacillati</taxon>
        <taxon>Chloroflexota</taxon>
        <taxon>Ktedonobacteria</taxon>
        <taxon>Ktedonobacterales</taxon>
        <taxon>Ktedonobacteraceae</taxon>
        <taxon>Ktedonobacter</taxon>
    </lineage>
</organism>
<comment type="caution">
    <text evidence="1">The sequence shown here is derived from an EMBL/GenBank/DDBJ whole genome shotgun (WGS) entry which is preliminary data.</text>
</comment>
<keyword evidence="2" id="KW-1185">Reference proteome</keyword>
<protein>
    <submittedName>
        <fullName evidence="1">Uncharacterized protein</fullName>
    </submittedName>
</protein>